<name>A0A2N6PK99_9MICO</name>
<feature type="domain" description="Rhodanese" evidence="4">
    <location>
        <begin position="294"/>
        <end position="391"/>
    </location>
</feature>
<evidence type="ECO:0000259" key="4">
    <source>
        <dbReference type="PROSITE" id="PS50206"/>
    </source>
</evidence>
<dbReference type="RefSeq" id="WP_102159838.1">
    <property type="nucleotide sequence ID" value="NZ_PNFZ01000001.1"/>
</dbReference>
<dbReference type="Pfam" id="PF00899">
    <property type="entry name" value="ThiF"/>
    <property type="match status" value="1"/>
</dbReference>
<dbReference type="Proteomes" id="UP000235703">
    <property type="component" value="Unassembled WGS sequence"/>
</dbReference>
<keyword evidence="1 5" id="KW-0808">Transferase</keyword>
<dbReference type="CDD" id="cd00757">
    <property type="entry name" value="ThiF_MoeB_HesA_family"/>
    <property type="match status" value="1"/>
</dbReference>
<dbReference type="GO" id="GO:0004792">
    <property type="term" value="F:thiosulfate-cyanide sulfurtransferase activity"/>
    <property type="evidence" value="ECO:0007669"/>
    <property type="project" value="TreeGrafter"/>
</dbReference>
<dbReference type="InterPro" id="IPR036873">
    <property type="entry name" value="Rhodanese-like_dom_sf"/>
</dbReference>
<evidence type="ECO:0000256" key="3">
    <source>
        <dbReference type="ARBA" id="ARBA00022840"/>
    </source>
</evidence>
<evidence type="ECO:0000256" key="2">
    <source>
        <dbReference type="ARBA" id="ARBA00022741"/>
    </source>
</evidence>
<dbReference type="PROSITE" id="PS50206">
    <property type="entry name" value="RHODANESE_3"/>
    <property type="match status" value="1"/>
</dbReference>
<organism evidence="5 6">
    <name type="scientific">Brevibacterium luteolum</name>
    <dbReference type="NCBI Taxonomy" id="199591"/>
    <lineage>
        <taxon>Bacteria</taxon>
        <taxon>Bacillati</taxon>
        <taxon>Actinomycetota</taxon>
        <taxon>Actinomycetes</taxon>
        <taxon>Micrococcales</taxon>
        <taxon>Brevibacteriaceae</taxon>
        <taxon>Brevibacterium</taxon>
    </lineage>
</organism>
<gene>
    <name evidence="5" type="ORF">CJ198_00720</name>
</gene>
<dbReference type="PANTHER" id="PTHR10953:SF102">
    <property type="entry name" value="ADENYLYLTRANSFERASE AND SULFURTRANSFERASE MOCS3"/>
    <property type="match status" value="1"/>
</dbReference>
<dbReference type="OrthoDB" id="9804286at2"/>
<reference evidence="5 6" key="1">
    <citation type="submission" date="2017-09" db="EMBL/GenBank/DDBJ databases">
        <title>Bacterial strain isolated from the female urinary microbiota.</title>
        <authorList>
            <person name="Thomas-White K."/>
            <person name="Kumar N."/>
            <person name="Forster S."/>
            <person name="Putonti C."/>
            <person name="Lawley T."/>
            <person name="Wolfe A.J."/>
        </authorList>
    </citation>
    <scope>NUCLEOTIDE SEQUENCE [LARGE SCALE GENOMIC DNA]</scope>
    <source>
        <strain evidence="5 6">UMB0680</strain>
    </source>
</reference>
<dbReference type="CDD" id="cd00158">
    <property type="entry name" value="RHOD"/>
    <property type="match status" value="1"/>
</dbReference>
<dbReference type="GO" id="GO:0008641">
    <property type="term" value="F:ubiquitin-like modifier activating enzyme activity"/>
    <property type="evidence" value="ECO:0007669"/>
    <property type="project" value="InterPro"/>
</dbReference>
<dbReference type="InterPro" id="IPR035985">
    <property type="entry name" value="Ubiquitin-activating_enz"/>
</dbReference>
<dbReference type="SMART" id="SM00450">
    <property type="entry name" value="RHOD"/>
    <property type="match status" value="1"/>
</dbReference>
<dbReference type="SUPFAM" id="SSF69572">
    <property type="entry name" value="Activating enzymes of the ubiquitin-like proteins"/>
    <property type="match status" value="1"/>
</dbReference>
<dbReference type="AlphaFoldDB" id="A0A2N6PK99"/>
<dbReference type="InterPro" id="IPR000594">
    <property type="entry name" value="ThiF_NAD_FAD-bd"/>
</dbReference>
<keyword evidence="3" id="KW-0067">ATP-binding</keyword>
<evidence type="ECO:0000256" key="1">
    <source>
        <dbReference type="ARBA" id="ARBA00022679"/>
    </source>
</evidence>
<dbReference type="NCBIfam" id="NF004281">
    <property type="entry name" value="PRK05690.1"/>
    <property type="match status" value="1"/>
</dbReference>
<dbReference type="GO" id="GO:0005829">
    <property type="term" value="C:cytosol"/>
    <property type="evidence" value="ECO:0007669"/>
    <property type="project" value="TreeGrafter"/>
</dbReference>
<dbReference type="PANTHER" id="PTHR10953">
    <property type="entry name" value="UBIQUITIN-ACTIVATING ENZYME E1"/>
    <property type="match status" value="1"/>
</dbReference>
<keyword evidence="6" id="KW-1185">Reference proteome</keyword>
<dbReference type="GO" id="GO:0005524">
    <property type="term" value="F:ATP binding"/>
    <property type="evidence" value="ECO:0007669"/>
    <property type="project" value="UniProtKB-KW"/>
</dbReference>
<dbReference type="GO" id="GO:0008146">
    <property type="term" value="F:sulfotransferase activity"/>
    <property type="evidence" value="ECO:0007669"/>
    <property type="project" value="TreeGrafter"/>
</dbReference>
<accession>A0A2N6PK99</accession>
<dbReference type="EMBL" id="PNFZ01000001">
    <property type="protein sequence ID" value="PMB99103.1"/>
    <property type="molecule type" value="Genomic_DNA"/>
</dbReference>
<keyword evidence="2" id="KW-0547">Nucleotide-binding</keyword>
<sequence length="393" mass="40905">MTGIGPLAAPADGLTQAEAQRSSRHLSLPGFGIDAQLRLKSARVLVIGAGGLGSPVLLYLAAAGVGTIGIVDDDTVEVTNLQRQVIHTTADIGRAKATSAAEKITNLNPHVSVETFIERLSPDNAADLVDGWDVVIDGTDNFATRYVASDACTLAGVPCVWGSILRFNGQVSVFWAGRGPTYRDLHPEPPPPGEVPSCAEGGVLGVLPGTIGSVMATEAIKLLTGIGQPLLGRVLLFDALTMSWHELALAPDPEAGEVTSIGEPAAKASCQALPPTASGTGESMTPRELSARLDDGTTVAVDVREPWERAIAAIPQSVAVPLGEIEQRGWDALPPTAAAATYVFCCKSGVRSQQAIDILRTRAGDQQPDPELVNLGGGIDAWAETVDGQMARY</sequence>
<dbReference type="GO" id="GO:0016779">
    <property type="term" value="F:nucleotidyltransferase activity"/>
    <property type="evidence" value="ECO:0007669"/>
    <property type="project" value="UniProtKB-KW"/>
</dbReference>
<protein>
    <submittedName>
        <fullName evidence="5">Adenylyltransferase/sulfurtransferase MoeZ</fullName>
    </submittedName>
</protein>
<dbReference type="FunFam" id="3.40.50.720:FF:000033">
    <property type="entry name" value="Adenylyltransferase and sulfurtransferase MOCS3"/>
    <property type="match status" value="1"/>
</dbReference>
<evidence type="ECO:0000313" key="6">
    <source>
        <dbReference type="Proteomes" id="UP000235703"/>
    </source>
</evidence>
<proteinExistence type="predicted"/>
<dbReference type="InterPro" id="IPR001763">
    <property type="entry name" value="Rhodanese-like_dom"/>
</dbReference>
<keyword evidence="5" id="KW-0548">Nucleotidyltransferase</keyword>
<dbReference type="InterPro" id="IPR045886">
    <property type="entry name" value="ThiF/MoeB/HesA"/>
</dbReference>
<dbReference type="Gene3D" id="3.40.250.10">
    <property type="entry name" value="Rhodanese-like domain"/>
    <property type="match status" value="1"/>
</dbReference>
<dbReference type="Pfam" id="PF00581">
    <property type="entry name" value="Rhodanese"/>
    <property type="match status" value="1"/>
</dbReference>
<dbReference type="Gene3D" id="3.40.50.720">
    <property type="entry name" value="NAD(P)-binding Rossmann-like Domain"/>
    <property type="match status" value="1"/>
</dbReference>
<comment type="caution">
    <text evidence="5">The sequence shown here is derived from an EMBL/GenBank/DDBJ whole genome shotgun (WGS) entry which is preliminary data.</text>
</comment>
<evidence type="ECO:0000313" key="5">
    <source>
        <dbReference type="EMBL" id="PMB99103.1"/>
    </source>
</evidence>